<reference evidence="1 2" key="1">
    <citation type="submission" date="2019-03" db="EMBL/GenBank/DDBJ databases">
        <title>Single cell metagenomics reveals metabolic interactions within the superorganism composed of flagellate Streblomastix strix and complex community of Bacteroidetes bacteria on its surface.</title>
        <authorList>
            <person name="Treitli S.C."/>
            <person name="Kolisko M."/>
            <person name="Husnik F."/>
            <person name="Keeling P."/>
            <person name="Hampl V."/>
        </authorList>
    </citation>
    <scope>NUCLEOTIDE SEQUENCE [LARGE SCALE GENOMIC DNA]</scope>
    <source>
        <strain evidence="1">ST1C</strain>
    </source>
</reference>
<dbReference type="SUPFAM" id="SSF53098">
    <property type="entry name" value="Ribonuclease H-like"/>
    <property type="match status" value="1"/>
</dbReference>
<proteinExistence type="predicted"/>
<protein>
    <submittedName>
        <fullName evidence="1">Uncharacterized protein</fullName>
    </submittedName>
</protein>
<dbReference type="InterPro" id="IPR012337">
    <property type="entry name" value="RNaseH-like_sf"/>
</dbReference>
<accession>A0A5J4UCF3</accession>
<dbReference type="AlphaFoldDB" id="A0A5J4UCF3"/>
<dbReference type="EMBL" id="SNRW01017528">
    <property type="protein sequence ID" value="KAA6368259.1"/>
    <property type="molecule type" value="Genomic_DNA"/>
</dbReference>
<feature type="non-terminal residue" evidence="1">
    <location>
        <position position="1"/>
    </location>
</feature>
<evidence type="ECO:0000313" key="1">
    <source>
        <dbReference type="EMBL" id="KAA6368259.1"/>
    </source>
</evidence>
<sequence length="373" mass="42997">NENAKILGARCPAVIETRWLIYAIVIDWILEPLRGLISFFESDNALASDVFIMAYQVLLQYNNLLRNFPEFKNNNWAELIQNLAYSVTPCGSLSLSLGDLLLGPDLPECPEKKQLPQLYYFIKPAEDNILQQISITDRILGFQNNNEIDEIIDEEENDEEQMQKQDKSGEFQPYRDMEYDVPKDNGNIRMKTRSLADELIKEQLQSQTDIEQNDSEINNQQPQFILKALIQLNEVDWYETCLNEARQHARLIYCKSNNIKIKSSSKGENSKLENNEQVANEIVSKMVNFWSRNRSKVVHQEFLQQGAWEYWESRELTSGDAAIVDFCLRILSTAASEAPCERMISKARLLIGSRRWNTSIETLQGIIVVAESN</sequence>
<comment type="caution">
    <text evidence="1">The sequence shown here is derived from an EMBL/GenBank/DDBJ whole genome shotgun (WGS) entry which is preliminary data.</text>
</comment>
<organism evidence="1 2">
    <name type="scientific">Streblomastix strix</name>
    <dbReference type="NCBI Taxonomy" id="222440"/>
    <lineage>
        <taxon>Eukaryota</taxon>
        <taxon>Metamonada</taxon>
        <taxon>Preaxostyla</taxon>
        <taxon>Oxymonadida</taxon>
        <taxon>Streblomastigidae</taxon>
        <taxon>Streblomastix</taxon>
    </lineage>
</organism>
<name>A0A5J4UCF3_9EUKA</name>
<evidence type="ECO:0000313" key="2">
    <source>
        <dbReference type="Proteomes" id="UP000324800"/>
    </source>
</evidence>
<gene>
    <name evidence="1" type="ORF">EZS28_036214</name>
</gene>
<dbReference type="Proteomes" id="UP000324800">
    <property type="component" value="Unassembled WGS sequence"/>
</dbReference>